<feature type="compositionally biased region" description="Polar residues" evidence="1">
    <location>
        <begin position="1"/>
        <end position="54"/>
    </location>
</feature>
<name>A0A0L0GHJ3_9EUKA</name>
<dbReference type="PROSITE" id="PS51688">
    <property type="entry name" value="ICA"/>
    <property type="match status" value="1"/>
</dbReference>
<feature type="region of interest" description="Disordered" evidence="1">
    <location>
        <begin position="209"/>
        <end position="260"/>
    </location>
</feature>
<proteinExistence type="predicted"/>
<dbReference type="Pfam" id="PF13884">
    <property type="entry name" value="Peptidase_S74"/>
    <property type="match status" value="1"/>
</dbReference>
<dbReference type="GeneID" id="25900574"/>
<dbReference type="AlphaFoldDB" id="A0A0L0GHJ3"/>
<evidence type="ECO:0000313" key="4">
    <source>
        <dbReference type="Proteomes" id="UP000054560"/>
    </source>
</evidence>
<gene>
    <name evidence="3" type="ORF">SARC_00070</name>
</gene>
<accession>A0A0L0GHJ3</accession>
<sequence length="786" mass="78715">MLSTGGTTNVRLGRSAGNTNQSRSGVAVGNNTGSLNQSSGATAIGQSAGHNSQGADALAVGSNSGETDQSKGAIAVGSDAGRVNQGVDAVAVGSSAGEANQGPSAVAIGKLAGNYSQAAKSIIINASGNVLNSSTNGLFVDPIRNVDMTDNVLYYNPILKEIVYGAATMQSPTYSGDTFVEEGVHLNDFLSWDGTRWVPNRNSTGRVGISSGAGETNQGPGAVAVGNDAGNADQGKETLAVGNNTGSDDQGANSVAVGNGAASTSQGGAAVAIGHESGMANQGDVAVAVGTGAGKSGQSASAVAIGNESGMANQGDVAVAVGTGAGKSGQSASAVAIGEMAGQTNQGAKVVAIGTDAGKTNQGSCAVAIGKKAGELDQADNSIILNATGVAVNASTSGFFVDPIRNENRTDKVLYYNTTLKEIVYGIPVAAAEPSEPVPDGVTVSGFLGWDGTGWVTGTVGIAIGSLSGVGQDTDAIAIGFGTGSAQKFNAIAIGNGTASTGQRPVAIAIGSGSGLLYQMPSAIGIGRDSSKYLSGSGSVAIGTSAMQGGSSELTGGFASIALGFAACSDGVQEYCTSLGAHSMSSNATDRTDVLAIGVYACNSVSSNNTIVLNGTGAGLGNAVPDSFVVKPIRNAAGPNELTYNPVTGEITYATSSLETKENIKVFDRETGDILEQLVVKEFNFKNKNKYIHYDPVDPATILTVAEWDEIGDEVIDKGETQFGFVADEVQEIIPELVYADPSGAAQNIKWNSVTAMLVKQNQALTSRIAALSARFTTLSNLGFGS</sequence>
<dbReference type="InterPro" id="IPR011049">
    <property type="entry name" value="Serralysin-like_metalloprot_C"/>
</dbReference>
<feature type="compositionally biased region" description="Polar residues" evidence="1">
    <location>
        <begin position="241"/>
        <end position="250"/>
    </location>
</feature>
<reference evidence="3 4" key="1">
    <citation type="submission" date="2011-02" db="EMBL/GenBank/DDBJ databases">
        <title>The Genome Sequence of Sphaeroforma arctica JP610.</title>
        <authorList>
            <consortium name="The Broad Institute Genome Sequencing Platform"/>
            <person name="Russ C."/>
            <person name="Cuomo C."/>
            <person name="Young S.K."/>
            <person name="Zeng Q."/>
            <person name="Gargeya S."/>
            <person name="Alvarado L."/>
            <person name="Berlin A."/>
            <person name="Chapman S.B."/>
            <person name="Chen Z."/>
            <person name="Freedman E."/>
            <person name="Gellesch M."/>
            <person name="Goldberg J."/>
            <person name="Griggs A."/>
            <person name="Gujja S."/>
            <person name="Heilman E."/>
            <person name="Heiman D."/>
            <person name="Howarth C."/>
            <person name="Mehta T."/>
            <person name="Neiman D."/>
            <person name="Pearson M."/>
            <person name="Roberts A."/>
            <person name="Saif S."/>
            <person name="Shea T."/>
            <person name="Shenoy N."/>
            <person name="Sisk P."/>
            <person name="Stolte C."/>
            <person name="Sykes S."/>
            <person name="White J."/>
            <person name="Yandava C."/>
            <person name="Burger G."/>
            <person name="Gray M.W."/>
            <person name="Holland P.W.H."/>
            <person name="King N."/>
            <person name="Lang F.B.F."/>
            <person name="Roger A.J."/>
            <person name="Ruiz-Trillo I."/>
            <person name="Haas B."/>
            <person name="Nusbaum C."/>
            <person name="Birren B."/>
        </authorList>
    </citation>
    <scope>NUCLEOTIDE SEQUENCE [LARGE SCALE GENOMIC DNA]</scope>
    <source>
        <strain evidence="3 4">JP610</strain>
    </source>
</reference>
<dbReference type="InterPro" id="IPR030392">
    <property type="entry name" value="S74_ICA"/>
</dbReference>
<dbReference type="eggNOG" id="ENOG502S4QU">
    <property type="taxonomic scope" value="Eukaryota"/>
</dbReference>
<feature type="compositionally biased region" description="Low complexity" evidence="1">
    <location>
        <begin position="219"/>
        <end position="233"/>
    </location>
</feature>
<evidence type="ECO:0000313" key="3">
    <source>
        <dbReference type="EMBL" id="KNC87813.1"/>
    </source>
</evidence>
<dbReference type="OrthoDB" id="27041at2759"/>
<dbReference type="EMBL" id="KQ241598">
    <property type="protein sequence ID" value="KNC87813.1"/>
    <property type="molecule type" value="Genomic_DNA"/>
</dbReference>
<dbReference type="RefSeq" id="XP_014161715.1">
    <property type="nucleotide sequence ID" value="XM_014306240.1"/>
</dbReference>
<feature type="region of interest" description="Disordered" evidence="1">
    <location>
        <begin position="1"/>
        <end position="77"/>
    </location>
</feature>
<evidence type="ECO:0000256" key="1">
    <source>
        <dbReference type="SAM" id="MobiDB-lite"/>
    </source>
</evidence>
<feature type="compositionally biased region" description="Low complexity" evidence="1">
    <location>
        <begin position="251"/>
        <end position="260"/>
    </location>
</feature>
<dbReference type="Gene3D" id="2.150.10.10">
    <property type="entry name" value="Serralysin-like metalloprotease, C-terminal"/>
    <property type="match status" value="1"/>
</dbReference>
<keyword evidence="4" id="KW-1185">Reference proteome</keyword>
<dbReference type="Proteomes" id="UP000054560">
    <property type="component" value="Unassembled WGS sequence"/>
</dbReference>
<feature type="domain" description="Peptidase S74" evidence="2">
    <location>
        <begin position="656"/>
        <end position="776"/>
    </location>
</feature>
<organism evidence="3 4">
    <name type="scientific">Sphaeroforma arctica JP610</name>
    <dbReference type="NCBI Taxonomy" id="667725"/>
    <lineage>
        <taxon>Eukaryota</taxon>
        <taxon>Ichthyosporea</taxon>
        <taxon>Ichthyophonida</taxon>
        <taxon>Sphaeroforma</taxon>
    </lineage>
</organism>
<protein>
    <recommendedName>
        <fullName evidence="2">Peptidase S74 domain-containing protein</fullName>
    </recommendedName>
</protein>
<evidence type="ECO:0000259" key="2">
    <source>
        <dbReference type="PROSITE" id="PS51688"/>
    </source>
</evidence>